<keyword evidence="2" id="KW-1185">Reference proteome</keyword>
<dbReference type="InterPro" id="IPR004245">
    <property type="entry name" value="DUF229"/>
</dbReference>
<evidence type="ECO:0000313" key="1">
    <source>
        <dbReference type="EMBL" id="CAJ0593480.1"/>
    </source>
</evidence>
<dbReference type="Proteomes" id="UP001176961">
    <property type="component" value="Unassembled WGS sequence"/>
</dbReference>
<dbReference type="PANTHER" id="PTHR10974">
    <property type="entry name" value="FI08016P-RELATED"/>
    <property type="match status" value="1"/>
</dbReference>
<name>A0AA36DTM6_CYLNA</name>
<organism evidence="1 2">
    <name type="scientific">Cylicocyclus nassatus</name>
    <name type="common">Nematode worm</name>
    <dbReference type="NCBI Taxonomy" id="53992"/>
    <lineage>
        <taxon>Eukaryota</taxon>
        <taxon>Metazoa</taxon>
        <taxon>Ecdysozoa</taxon>
        <taxon>Nematoda</taxon>
        <taxon>Chromadorea</taxon>
        <taxon>Rhabditida</taxon>
        <taxon>Rhabditina</taxon>
        <taxon>Rhabditomorpha</taxon>
        <taxon>Strongyloidea</taxon>
        <taxon>Strongylidae</taxon>
        <taxon>Cylicocyclus</taxon>
    </lineage>
</organism>
<dbReference type="GO" id="GO:0005615">
    <property type="term" value="C:extracellular space"/>
    <property type="evidence" value="ECO:0007669"/>
    <property type="project" value="TreeGrafter"/>
</dbReference>
<dbReference type="PANTHER" id="PTHR10974:SF75">
    <property type="entry name" value="SULFATASE DOMAIN-CONTAINING PROTEIN"/>
    <property type="match status" value="1"/>
</dbReference>
<dbReference type="EMBL" id="CATQJL010000112">
    <property type="protein sequence ID" value="CAJ0593480.1"/>
    <property type="molecule type" value="Genomic_DNA"/>
</dbReference>
<sequence length="655" mass="75552">MIDYKKCPITVLLLLNLLVMFLYISHSDKMHRVDYKRYHIKGHHRRQGLAKMSAAKDRLRSYRKVLDECILEEVDPLAKEFMHYNPNYNPKKNCTIYKPMTELIDGTFEIVAENSTCRARCILPKTHTSYEVGAEVELSISGSFDCDIIETMCQIKKESPGNSNVREDQFKNESVEHYLHMQIREINSKIDESFDKNLPDVYVLVLDSVSTSMAKRALPKTLDFLQRKMKAVQFPILNKVGGNSHSNAFPLMFGKSIKRVSRIGRKAEPPDWNQICTENTKFQSFLDIYKKKGYKTMIAEDSAGLQSYELCKKSFGSEADHIYRPFDLRAKEEDLKKNLFGKTCGESHLYMLDYLQKFMNAYSGHPKIAYVWSAALTRSSMGALYHADDHFFKFFERNQKNLRSAFFFFLGYQGPHSDGVQETRLGRHDNKNPFLVIAIPEGLRNNGIHQALKQNSEKLVTHFDIHATLMDILRIKFVPPFASSNESNQNAWVFVSKDKSMTITQGAQNPAFNKGSSLLRRWMKSRTCDNLPIPVEYCLCRYKKEEMTDERLRQKIGEFIASKLNAYLTKAELANTCLKQEYEQTLDAQQLRIGVNTTLYSMFIRLKPMKGEFTVEVLGTSSGFQLVSAFNRWDHRKRGHCAPESFRPLCQCSSS</sequence>
<comment type="caution">
    <text evidence="1">The sequence shown here is derived from an EMBL/GenBank/DDBJ whole genome shotgun (WGS) entry which is preliminary data.</text>
</comment>
<evidence type="ECO:0000313" key="2">
    <source>
        <dbReference type="Proteomes" id="UP001176961"/>
    </source>
</evidence>
<accession>A0AA36DTM6</accession>
<protein>
    <submittedName>
        <fullName evidence="1">Uncharacterized protein</fullName>
    </submittedName>
</protein>
<reference evidence="1" key="1">
    <citation type="submission" date="2023-07" db="EMBL/GenBank/DDBJ databases">
        <authorList>
            <consortium name="CYATHOMIX"/>
        </authorList>
    </citation>
    <scope>NUCLEOTIDE SEQUENCE</scope>
    <source>
        <strain evidence="1">N/A</strain>
    </source>
</reference>
<proteinExistence type="predicted"/>
<dbReference type="AlphaFoldDB" id="A0AA36DTM6"/>
<dbReference type="Pfam" id="PF02995">
    <property type="entry name" value="DUF229"/>
    <property type="match status" value="1"/>
</dbReference>
<dbReference type="CDD" id="cd16021">
    <property type="entry name" value="ALP_like"/>
    <property type="match status" value="1"/>
</dbReference>
<gene>
    <name evidence="1" type="ORF">CYNAS_LOCUS5463</name>
</gene>